<dbReference type="InterPro" id="IPR023211">
    <property type="entry name" value="DNA_pol_palm_dom_sf"/>
</dbReference>
<proteinExistence type="inferred from homology"/>
<keyword evidence="11 20" id="KW-0862">Zinc</keyword>
<evidence type="ECO:0000256" key="4">
    <source>
        <dbReference type="ARBA" id="ARBA00022485"/>
    </source>
</evidence>
<dbReference type="GO" id="GO:0003677">
    <property type="term" value="F:DNA binding"/>
    <property type="evidence" value="ECO:0007669"/>
    <property type="project" value="UniProtKB-KW"/>
</dbReference>
<dbReference type="Gene3D" id="3.30.420.10">
    <property type="entry name" value="Ribonuclease H-like superfamily/Ribonuclease H"/>
    <property type="match status" value="1"/>
</dbReference>
<dbReference type="InterPro" id="IPR006172">
    <property type="entry name" value="DNA-dir_DNA_pol_B"/>
</dbReference>
<keyword evidence="15 20" id="KW-0238">DNA-binding</keyword>
<dbReference type="EC" id="2.7.7.7" evidence="20"/>
<dbReference type="Gene3D" id="3.30.342.10">
    <property type="entry name" value="DNA Polymerase, chain B, domain 1"/>
    <property type="match status" value="1"/>
</dbReference>
<keyword evidence="17 20" id="KW-0539">Nucleus</keyword>
<dbReference type="EMBL" id="ML977343">
    <property type="protein sequence ID" value="KAF2109177.1"/>
    <property type="molecule type" value="Genomic_DNA"/>
</dbReference>
<dbReference type="GO" id="GO:0005634">
    <property type="term" value="C:nucleus"/>
    <property type="evidence" value="ECO:0007669"/>
    <property type="project" value="UniProtKB-SubCell"/>
</dbReference>
<dbReference type="InterPro" id="IPR056447">
    <property type="entry name" value="REV3_N"/>
</dbReference>
<feature type="compositionally biased region" description="Basic and acidic residues" evidence="21">
    <location>
        <begin position="524"/>
        <end position="541"/>
    </location>
</feature>
<evidence type="ECO:0000256" key="8">
    <source>
        <dbReference type="ARBA" id="ARBA00022723"/>
    </source>
</evidence>
<organism evidence="27 28">
    <name type="scientific">Lophiotrema nucula</name>
    <dbReference type="NCBI Taxonomy" id="690887"/>
    <lineage>
        <taxon>Eukaryota</taxon>
        <taxon>Fungi</taxon>
        <taxon>Dikarya</taxon>
        <taxon>Ascomycota</taxon>
        <taxon>Pezizomycotina</taxon>
        <taxon>Dothideomycetes</taxon>
        <taxon>Pleosporomycetidae</taxon>
        <taxon>Pleosporales</taxon>
        <taxon>Lophiotremataceae</taxon>
        <taxon>Lophiotrema</taxon>
    </lineage>
</organism>
<keyword evidence="9" id="KW-0227">DNA damage</keyword>
<dbReference type="FunFam" id="1.10.132.60:FF:000007">
    <property type="entry name" value="DNA polymerase"/>
    <property type="match status" value="1"/>
</dbReference>
<dbReference type="GO" id="GO:0051539">
    <property type="term" value="F:4 iron, 4 sulfur cluster binding"/>
    <property type="evidence" value="ECO:0007669"/>
    <property type="project" value="UniProtKB-KW"/>
</dbReference>
<evidence type="ECO:0000256" key="19">
    <source>
        <dbReference type="ARBA" id="ARBA00066055"/>
    </source>
</evidence>
<dbReference type="GO" id="GO:0000166">
    <property type="term" value="F:nucleotide binding"/>
    <property type="evidence" value="ECO:0007669"/>
    <property type="project" value="InterPro"/>
</dbReference>
<feature type="domain" description="DNA-directed DNA polymerase family B exonuclease" evidence="23">
    <location>
        <begin position="811"/>
        <end position="1001"/>
    </location>
</feature>
<dbReference type="InterPro" id="IPR056435">
    <property type="entry name" value="DPOD/Z_N"/>
</dbReference>
<dbReference type="PRINTS" id="PR00106">
    <property type="entry name" value="DNAPOLB"/>
</dbReference>
<feature type="compositionally biased region" description="Acidic residues" evidence="21">
    <location>
        <begin position="1710"/>
        <end position="1720"/>
    </location>
</feature>
<accession>A0A6A5YRW2</accession>
<evidence type="ECO:0000256" key="16">
    <source>
        <dbReference type="ARBA" id="ARBA00023204"/>
    </source>
</evidence>
<evidence type="ECO:0000256" key="11">
    <source>
        <dbReference type="ARBA" id="ARBA00022833"/>
    </source>
</evidence>
<evidence type="ECO:0000256" key="18">
    <source>
        <dbReference type="ARBA" id="ARBA00049244"/>
    </source>
</evidence>
<evidence type="ECO:0000256" key="1">
    <source>
        <dbReference type="ARBA" id="ARBA00001966"/>
    </source>
</evidence>
<keyword evidence="7 20" id="KW-0235">DNA replication</keyword>
<dbReference type="InterPro" id="IPR042087">
    <property type="entry name" value="DNA_pol_B_thumb"/>
</dbReference>
<dbReference type="FunFam" id="1.10.287.690:FF:000002">
    <property type="entry name" value="DNA polymerase zeta"/>
    <property type="match status" value="1"/>
</dbReference>
<evidence type="ECO:0000256" key="3">
    <source>
        <dbReference type="ARBA" id="ARBA00005755"/>
    </source>
</evidence>
<feature type="compositionally biased region" description="Basic and acidic residues" evidence="21">
    <location>
        <begin position="408"/>
        <end position="420"/>
    </location>
</feature>
<dbReference type="InterPro" id="IPR006134">
    <property type="entry name" value="DNA-dir_DNA_pol_B_multi_dom"/>
</dbReference>
<evidence type="ECO:0000256" key="21">
    <source>
        <dbReference type="SAM" id="MobiDB-lite"/>
    </source>
</evidence>
<gene>
    <name evidence="27" type="ORF">BDV96DRAFT_652036</name>
</gene>
<dbReference type="SUPFAM" id="SSF56672">
    <property type="entry name" value="DNA/RNA polymerases"/>
    <property type="match status" value="1"/>
</dbReference>
<reference evidence="27" key="1">
    <citation type="journal article" date="2020" name="Stud. Mycol.">
        <title>101 Dothideomycetes genomes: a test case for predicting lifestyles and emergence of pathogens.</title>
        <authorList>
            <person name="Haridas S."/>
            <person name="Albert R."/>
            <person name="Binder M."/>
            <person name="Bloem J."/>
            <person name="Labutti K."/>
            <person name="Salamov A."/>
            <person name="Andreopoulos B."/>
            <person name="Baker S."/>
            <person name="Barry K."/>
            <person name="Bills G."/>
            <person name="Bluhm B."/>
            <person name="Cannon C."/>
            <person name="Castanera R."/>
            <person name="Culley D."/>
            <person name="Daum C."/>
            <person name="Ezra D."/>
            <person name="Gonzalez J."/>
            <person name="Henrissat B."/>
            <person name="Kuo A."/>
            <person name="Liang C."/>
            <person name="Lipzen A."/>
            <person name="Lutzoni F."/>
            <person name="Magnuson J."/>
            <person name="Mondo S."/>
            <person name="Nolan M."/>
            <person name="Ohm R."/>
            <person name="Pangilinan J."/>
            <person name="Park H.-J."/>
            <person name="Ramirez L."/>
            <person name="Alfaro M."/>
            <person name="Sun H."/>
            <person name="Tritt A."/>
            <person name="Yoshinaga Y."/>
            <person name="Zwiers L.-H."/>
            <person name="Turgeon B."/>
            <person name="Goodwin S."/>
            <person name="Spatafora J."/>
            <person name="Crous P."/>
            <person name="Grigoriev I."/>
        </authorList>
    </citation>
    <scope>NUCLEOTIDE SEQUENCE</scope>
    <source>
        <strain evidence="27">CBS 627.86</strain>
    </source>
</reference>
<comment type="subunit">
    <text evidence="19">Forms DNA polymerase zeta with REV7.</text>
</comment>
<dbReference type="GO" id="GO:0016035">
    <property type="term" value="C:zeta DNA polymerase complex"/>
    <property type="evidence" value="ECO:0007669"/>
    <property type="project" value="InterPro"/>
</dbReference>
<dbReference type="OrthoDB" id="2414538at2759"/>
<dbReference type="InterPro" id="IPR006133">
    <property type="entry name" value="DNA-dir_DNA_pol_B_exonuc"/>
</dbReference>
<evidence type="ECO:0000313" key="28">
    <source>
        <dbReference type="Proteomes" id="UP000799770"/>
    </source>
</evidence>
<keyword evidence="5 20" id="KW-0808">Transferase</keyword>
<dbReference type="InterPro" id="IPR025687">
    <property type="entry name" value="Znf-C4pol"/>
</dbReference>
<keyword evidence="6 20" id="KW-0548">Nucleotidyltransferase</keyword>
<dbReference type="InterPro" id="IPR012337">
    <property type="entry name" value="RNaseH-like_sf"/>
</dbReference>
<dbReference type="GO" id="GO:0003887">
    <property type="term" value="F:DNA-directed DNA polymerase activity"/>
    <property type="evidence" value="ECO:0007669"/>
    <property type="project" value="UniProtKB-KW"/>
</dbReference>
<feature type="compositionally biased region" description="Acidic residues" evidence="21">
    <location>
        <begin position="1685"/>
        <end position="1699"/>
    </location>
</feature>
<dbReference type="InterPro" id="IPR030559">
    <property type="entry name" value="PolZ_Rev3"/>
</dbReference>
<evidence type="ECO:0000256" key="14">
    <source>
        <dbReference type="ARBA" id="ARBA00023014"/>
    </source>
</evidence>
<dbReference type="SMART" id="SM00486">
    <property type="entry name" value="POLBc"/>
    <property type="match status" value="1"/>
</dbReference>
<evidence type="ECO:0000256" key="15">
    <source>
        <dbReference type="ARBA" id="ARBA00023125"/>
    </source>
</evidence>
<dbReference type="PANTHER" id="PTHR45812">
    <property type="entry name" value="DNA POLYMERASE ZETA CATALYTIC SUBUNIT"/>
    <property type="match status" value="1"/>
</dbReference>
<comment type="similarity">
    <text evidence="3 20">Belongs to the DNA polymerase type-B family.</text>
</comment>
<feature type="compositionally biased region" description="Basic and acidic residues" evidence="21">
    <location>
        <begin position="1700"/>
        <end position="1709"/>
    </location>
</feature>
<dbReference type="SUPFAM" id="SSF53098">
    <property type="entry name" value="Ribonuclease H-like"/>
    <property type="match status" value="1"/>
</dbReference>
<dbReference type="CDD" id="cd05778">
    <property type="entry name" value="DNA_polB_zeta_exo"/>
    <property type="match status" value="1"/>
</dbReference>
<evidence type="ECO:0000256" key="6">
    <source>
        <dbReference type="ARBA" id="ARBA00022695"/>
    </source>
</evidence>
<dbReference type="FunFam" id="3.30.420.10:FF:000024">
    <property type="entry name" value="DNA polymerase zeta catalytic subunit"/>
    <property type="match status" value="1"/>
</dbReference>
<evidence type="ECO:0000256" key="12">
    <source>
        <dbReference type="ARBA" id="ARBA00022932"/>
    </source>
</evidence>
<evidence type="ECO:0000256" key="20">
    <source>
        <dbReference type="RuleBase" id="RU000442"/>
    </source>
</evidence>
<comment type="subcellular location">
    <subcellularLocation>
        <location evidence="2 20">Nucleus</location>
    </subcellularLocation>
</comment>
<dbReference type="Pfam" id="PF00136">
    <property type="entry name" value="DNA_pol_B"/>
    <property type="match status" value="1"/>
</dbReference>
<keyword evidence="4 20" id="KW-0004">4Fe-4S</keyword>
<keyword evidence="13 20" id="KW-0408">Iron</keyword>
<feature type="region of interest" description="Disordered" evidence="21">
    <location>
        <begin position="401"/>
        <end position="437"/>
    </location>
</feature>
<dbReference type="GO" id="GO:0008270">
    <property type="term" value="F:zinc ion binding"/>
    <property type="evidence" value="ECO:0007669"/>
    <property type="project" value="UniProtKB-KW"/>
</dbReference>
<evidence type="ECO:0000256" key="17">
    <source>
        <dbReference type="ARBA" id="ARBA00023242"/>
    </source>
</evidence>
<feature type="domain" description="DNA polymerase zeta catalytic subunit N-terminal" evidence="26">
    <location>
        <begin position="4"/>
        <end position="60"/>
    </location>
</feature>
<sequence>MDTFRFRLNCIDHYQGTPTDLDPILRRGAAPSQRATGPPVPVIRVFGATETGQKVCAHIHGALPYLYLEYNGSLESDDVNSYILALRASIDHALAATYRRNAYDGKAVYVGHISLVKGVPFYGYSVGYKVFLKVYLLNPMHMTRFADLLYQGAIMNRVFQPYESHLQYLLQWMCDYNLYGCGYIDCSKVQFRSPVPNSEETDTITHKWHDASIPAALMGVSDQYPRQSHCTLEIDICVHDILNRHELQVRPIHHNFLERLNDMRPDDKFVPSMAGLWRDETRRRKLRMGITDPSSSPFPAEVLVSMSADPRNTDKGGWIHEEEYRELMEELVREESDKKAPPTFETFVKSADNGHRIKTAVESVEDLYPGVLQVQDNVEENENINARVRIDDVVQNGTGSVAQANGVAKDDDVLGENPERDEADEETGSNVGDQRPLDPLSISEALLQSSLDVDQFPDDIDEGIDVSGGDHHSELGGSTPSKKRHHDVPDDEPMKRQRLLAVQSQDTQRRVSFREDISDAVVYEDKTLSQADGTKEDDPSRHSQSSQASIKAHGTGGPTTLAFPVVKHPHAPETVLRLSQSGYSNSQEVPKTPAIKKLSASANITSPITPWTNHTITPLSASHSSPRANAEAISLVTKLERSSAHSPTTMYYGFQPPPAKIVETTMMAAGLPPVLYQDAYYSDENDVPDRPREYAGREFKLQSTTLPYLPPFDPTGTSPANTGDHASVVLDKVKEDAADRLRSHRCTLRHWELAAAPPTFVEVEKWLRDEIEEQTAVLAQRETKPAVKAPREELSQIEGPTQKNKHGFKFSQKKKSTSVKHETQYMSIMSLEVHVNSRGALIPDPAEDEIQCIFWSIEGEEGAEDDRPRVGILCFSDEDGIAKRIAKQVSVEVEYEEDELDLINRMVDIVRQFDPDILTGYEVHNGSWGYLIERARMKFEYNLCDEISRMKSQSHGRFGKDADRWGFTHTSTIRVTGRHMINIWRAMRGELNLLQYTMENIVFHLLHKRIPHYSHSDLTAWYTSSTQRDLGKVLDYFITRVQLNLDILEANEIVPRTSEQARLLGVDFFSVISRGSQFKVESTMFRIAKPENFILVSPSRKQVGQQNALECLPLVMEPQSAFYPSPLLVLDFQSLYPSVMIAYNYCYSTCLGRVVSWRGRNKMGFMDFKREPQLLGLVKDHVNIAPNGMMYVKPEMRKSLLAKMLGEILETRVMVKSGMKIEKDDKTLQQLLNNRQLALKLLANVTYGYTSASFSGRMPCSEIADSIVQTGRETLEKAIALIHSVEKWGAEVVYGDTDSLFVYLKGRTRDQAFAIGEEIAEAVTKTNPRPIKLKFEKVYHPCVLLAKKRYVGFKYESRNQKEPEFDAKGIETVRRDGTPAEQKIEEKALKILFRTSDLSEVKSYFQSQCMKIMSGRISIQDFLFAKEVKLGTYSDRGPPPPGALIATKRMLADPRSEPQYGERVPYVVITGAPGARLIDRCVSPEILLQSDHIELDAEYYISKNLIPPLERIFNLVGANVRQWYDEMPKVQRIRSITVPLNKPDAGNGNALIPGGNANLKKTLESYMKSSTCLVCRSKLPPPPVILPGVDLDVFALLPLCYACIKRPARSLFTLKDTIRKTEQRAKQIDMICRNCSNLGWGEEVKCDSRDCPVFYTRIRERSRLAGLKEGVEQVIEVLEDKGMESDAEEEHADDGDEHDQDVRVEHDVDSDQIGSEELEW</sequence>
<evidence type="ECO:0000256" key="5">
    <source>
        <dbReference type="ARBA" id="ARBA00022679"/>
    </source>
</evidence>
<evidence type="ECO:0000259" key="24">
    <source>
        <dbReference type="Pfam" id="PF14260"/>
    </source>
</evidence>
<evidence type="ECO:0000259" key="26">
    <source>
        <dbReference type="Pfam" id="PF24065"/>
    </source>
</evidence>
<feature type="domain" description="C4-type zinc-finger of DNA polymerase delta" evidence="24">
    <location>
        <begin position="1572"/>
        <end position="1657"/>
    </location>
</feature>
<evidence type="ECO:0000259" key="25">
    <source>
        <dbReference type="Pfam" id="PF24055"/>
    </source>
</evidence>
<dbReference type="GO" id="GO:0006260">
    <property type="term" value="P:DNA replication"/>
    <property type="evidence" value="ECO:0007669"/>
    <property type="project" value="UniProtKB-KW"/>
</dbReference>
<dbReference type="Pfam" id="PF14260">
    <property type="entry name" value="zf-C4pol"/>
    <property type="match status" value="1"/>
</dbReference>
<dbReference type="InterPro" id="IPR036397">
    <property type="entry name" value="RNaseH_sf"/>
</dbReference>
<name>A0A6A5YRW2_9PLEO</name>
<dbReference type="Gene3D" id="3.90.1600.10">
    <property type="entry name" value="Palm domain of DNA polymerase"/>
    <property type="match status" value="1"/>
</dbReference>
<feature type="domain" description="DNA-directed DNA polymerase family B multifunctional" evidence="22">
    <location>
        <begin position="1068"/>
        <end position="1514"/>
    </location>
</feature>
<keyword evidence="16" id="KW-0234">DNA repair</keyword>
<dbReference type="GO" id="GO:0000724">
    <property type="term" value="P:double-strand break repair via homologous recombination"/>
    <property type="evidence" value="ECO:0007669"/>
    <property type="project" value="TreeGrafter"/>
</dbReference>
<dbReference type="PROSITE" id="PS00116">
    <property type="entry name" value="DNA_POLYMERASE_B"/>
    <property type="match status" value="1"/>
</dbReference>
<evidence type="ECO:0000256" key="9">
    <source>
        <dbReference type="ARBA" id="ARBA00022763"/>
    </source>
</evidence>
<evidence type="ECO:0000259" key="23">
    <source>
        <dbReference type="Pfam" id="PF03104"/>
    </source>
</evidence>
<dbReference type="Pfam" id="PF24065">
    <property type="entry name" value="REV3_N"/>
    <property type="match status" value="1"/>
</dbReference>
<keyword evidence="14 20" id="KW-0411">Iron-sulfur</keyword>
<feature type="region of interest" description="Disordered" evidence="21">
    <location>
        <begin position="524"/>
        <end position="560"/>
    </location>
</feature>
<dbReference type="Gene3D" id="1.10.132.60">
    <property type="entry name" value="DNA polymerase family B, C-terminal domain"/>
    <property type="match status" value="1"/>
</dbReference>
<evidence type="ECO:0000313" key="27">
    <source>
        <dbReference type="EMBL" id="KAF2109177.1"/>
    </source>
</evidence>
<dbReference type="PANTHER" id="PTHR45812:SF1">
    <property type="entry name" value="DNA POLYMERASE ZETA CATALYTIC SUBUNIT"/>
    <property type="match status" value="1"/>
</dbReference>
<comment type="catalytic activity">
    <reaction evidence="18 20">
        <text>DNA(n) + a 2'-deoxyribonucleoside 5'-triphosphate = DNA(n+1) + diphosphate</text>
        <dbReference type="Rhea" id="RHEA:22508"/>
        <dbReference type="Rhea" id="RHEA-COMP:17339"/>
        <dbReference type="Rhea" id="RHEA-COMP:17340"/>
        <dbReference type="ChEBI" id="CHEBI:33019"/>
        <dbReference type="ChEBI" id="CHEBI:61560"/>
        <dbReference type="ChEBI" id="CHEBI:173112"/>
        <dbReference type="EC" id="2.7.7.7"/>
    </reaction>
</comment>
<keyword evidence="10 20" id="KW-0863">Zinc-finger</keyword>
<dbReference type="CDD" id="cd05534">
    <property type="entry name" value="POLBc_zeta"/>
    <property type="match status" value="1"/>
</dbReference>
<comment type="cofactor">
    <cofactor evidence="1 20">
        <name>[4Fe-4S] cluster</name>
        <dbReference type="ChEBI" id="CHEBI:49883"/>
    </cofactor>
</comment>
<feature type="compositionally biased region" description="Acidic residues" evidence="21">
    <location>
        <begin position="455"/>
        <end position="464"/>
    </location>
</feature>
<evidence type="ECO:0000256" key="2">
    <source>
        <dbReference type="ARBA" id="ARBA00004123"/>
    </source>
</evidence>
<keyword evidence="12 20" id="KW-0239">DNA-directed DNA polymerase</keyword>
<dbReference type="InterPro" id="IPR017964">
    <property type="entry name" value="DNA-dir_DNA_pol_B_CS"/>
</dbReference>
<evidence type="ECO:0000256" key="13">
    <source>
        <dbReference type="ARBA" id="ARBA00023004"/>
    </source>
</evidence>
<dbReference type="Gene3D" id="1.10.287.690">
    <property type="entry name" value="Helix hairpin bin"/>
    <property type="match status" value="1"/>
</dbReference>
<evidence type="ECO:0000256" key="10">
    <source>
        <dbReference type="ARBA" id="ARBA00022771"/>
    </source>
</evidence>
<feature type="region of interest" description="Disordered" evidence="21">
    <location>
        <begin position="453"/>
        <end position="493"/>
    </location>
</feature>
<evidence type="ECO:0000256" key="7">
    <source>
        <dbReference type="ARBA" id="ARBA00022705"/>
    </source>
</evidence>
<feature type="domain" description="DNA polymerase delta/zeta catalytic subunit N-terminal" evidence="25">
    <location>
        <begin position="61"/>
        <end position="142"/>
    </location>
</feature>
<keyword evidence="8 20" id="KW-0479">Metal-binding</keyword>
<dbReference type="Pfam" id="PF24055">
    <property type="entry name" value="POL3_N"/>
    <property type="match status" value="1"/>
</dbReference>
<dbReference type="GO" id="GO:0042276">
    <property type="term" value="P:error-prone translesion synthesis"/>
    <property type="evidence" value="ECO:0007669"/>
    <property type="project" value="TreeGrafter"/>
</dbReference>
<evidence type="ECO:0000259" key="22">
    <source>
        <dbReference type="Pfam" id="PF00136"/>
    </source>
</evidence>
<keyword evidence="28" id="KW-1185">Reference proteome</keyword>
<protein>
    <recommendedName>
        <fullName evidence="20">DNA polymerase</fullName>
        <ecNumber evidence="20">2.7.7.7</ecNumber>
    </recommendedName>
</protein>
<feature type="region of interest" description="Disordered" evidence="21">
    <location>
        <begin position="1679"/>
        <end position="1720"/>
    </location>
</feature>
<dbReference type="InterPro" id="IPR043502">
    <property type="entry name" value="DNA/RNA_pol_sf"/>
</dbReference>
<dbReference type="FunFam" id="3.30.342.10:FF:000018">
    <property type="entry name" value="DNA polymerase"/>
    <property type="match status" value="1"/>
</dbReference>
<dbReference type="Proteomes" id="UP000799770">
    <property type="component" value="Unassembled WGS sequence"/>
</dbReference>
<dbReference type="Pfam" id="PF03104">
    <property type="entry name" value="DNA_pol_B_exo1"/>
    <property type="match status" value="1"/>
</dbReference>